<evidence type="ECO:0000256" key="1">
    <source>
        <dbReference type="SAM" id="Phobius"/>
    </source>
</evidence>
<feature type="transmembrane region" description="Helical" evidence="1">
    <location>
        <begin position="12"/>
        <end position="36"/>
    </location>
</feature>
<dbReference type="Pfam" id="PF11026">
    <property type="entry name" value="DUF2721"/>
    <property type="match status" value="1"/>
</dbReference>
<name>A0A1I4PTB7_ECTMO</name>
<feature type="transmembrane region" description="Helical" evidence="1">
    <location>
        <begin position="111"/>
        <end position="131"/>
    </location>
</feature>
<dbReference type="STRING" id="195064.SAMN05421721_102228"/>
<sequence length="161" mass="17656">MAPQPSPAEISQVIQMSVAPVFLLVGVAGFVNAFVARLSRVVDRRRHLAGLLRAPDPEREALMLEEVAILDRRARLVHIGITLSITTALLVCLTIITVFLEFFLEMAQPQLVGGFFVLAMLCLVGSLVAFLREVFLAIRSLKLSHRDTTGSRRPPADGEIP</sequence>
<dbReference type="InterPro" id="IPR021279">
    <property type="entry name" value="DUF2721"/>
</dbReference>
<dbReference type="EMBL" id="FOUO01000002">
    <property type="protein sequence ID" value="SFM31082.1"/>
    <property type="molecule type" value="Genomic_DNA"/>
</dbReference>
<keyword evidence="1" id="KW-0812">Transmembrane</keyword>
<dbReference type="OrthoDB" id="5465259at2"/>
<proteinExistence type="predicted"/>
<evidence type="ECO:0000313" key="2">
    <source>
        <dbReference type="EMBL" id="SFM31082.1"/>
    </source>
</evidence>
<organism evidence="2 3">
    <name type="scientific">Ectothiorhodospira mobilis</name>
    <dbReference type="NCBI Taxonomy" id="195064"/>
    <lineage>
        <taxon>Bacteria</taxon>
        <taxon>Pseudomonadati</taxon>
        <taxon>Pseudomonadota</taxon>
        <taxon>Gammaproteobacteria</taxon>
        <taxon>Chromatiales</taxon>
        <taxon>Ectothiorhodospiraceae</taxon>
        <taxon>Ectothiorhodospira</taxon>
    </lineage>
</organism>
<feature type="transmembrane region" description="Helical" evidence="1">
    <location>
        <begin position="76"/>
        <end position="99"/>
    </location>
</feature>
<accession>A0A1I4PTB7</accession>
<reference evidence="2 3" key="1">
    <citation type="submission" date="2016-10" db="EMBL/GenBank/DDBJ databases">
        <authorList>
            <person name="de Groot N.N."/>
        </authorList>
    </citation>
    <scope>NUCLEOTIDE SEQUENCE [LARGE SCALE GENOMIC DNA]</scope>
    <source>
        <strain evidence="2 3">DSM 4180</strain>
    </source>
</reference>
<evidence type="ECO:0000313" key="3">
    <source>
        <dbReference type="Proteomes" id="UP000199556"/>
    </source>
</evidence>
<protein>
    <recommendedName>
        <fullName evidence="4">DUF2721 domain-containing protein</fullName>
    </recommendedName>
</protein>
<keyword evidence="1" id="KW-1133">Transmembrane helix</keyword>
<gene>
    <name evidence="2" type="ORF">SAMN05421721_102228</name>
</gene>
<dbReference type="AlphaFoldDB" id="A0A1I4PTB7"/>
<dbReference type="Proteomes" id="UP000199556">
    <property type="component" value="Unassembled WGS sequence"/>
</dbReference>
<keyword evidence="1" id="KW-0472">Membrane</keyword>
<evidence type="ECO:0008006" key="4">
    <source>
        <dbReference type="Google" id="ProtNLM"/>
    </source>
</evidence>
<keyword evidence="3" id="KW-1185">Reference proteome</keyword>
<dbReference type="RefSeq" id="WP_090483626.1">
    <property type="nucleotide sequence ID" value="NZ_FOUO01000002.1"/>
</dbReference>